<organism evidence="2 3">
    <name type="scientific">Streptomyces hoynatensis</name>
    <dbReference type="NCBI Taxonomy" id="1141874"/>
    <lineage>
        <taxon>Bacteria</taxon>
        <taxon>Bacillati</taxon>
        <taxon>Actinomycetota</taxon>
        <taxon>Actinomycetes</taxon>
        <taxon>Kitasatosporales</taxon>
        <taxon>Streptomycetaceae</taxon>
        <taxon>Streptomyces</taxon>
    </lineage>
</organism>
<evidence type="ECO:0000313" key="3">
    <source>
        <dbReference type="Proteomes" id="UP000272474"/>
    </source>
</evidence>
<feature type="region of interest" description="Disordered" evidence="1">
    <location>
        <begin position="1"/>
        <end position="22"/>
    </location>
</feature>
<dbReference type="AlphaFoldDB" id="A0A3A9YYF4"/>
<feature type="compositionally biased region" description="Low complexity" evidence="1">
    <location>
        <begin position="1"/>
        <end position="14"/>
    </location>
</feature>
<gene>
    <name evidence="2" type="ORF">D7294_16655</name>
</gene>
<comment type="caution">
    <text evidence="2">The sequence shown here is derived from an EMBL/GenBank/DDBJ whole genome shotgun (WGS) entry which is preliminary data.</text>
</comment>
<reference evidence="2 3" key="1">
    <citation type="journal article" date="2014" name="Int. J. Syst. Evol. Microbiol.">
        <title>Streptomyces hoynatensis sp. nov., isolated from deep marine sediment.</title>
        <authorList>
            <person name="Veyisoglu A."/>
            <person name="Sahin N."/>
        </authorList>
    </citation>
    <scope>NUCLEOTIDE SEQUENCE [LARGE SCALE GENOMIC DNA]</scope>
    <source>
        <strain evidence="2 3">KCTC 29097</strain>
    </source>
</reference>
<evidence type="ECO:0000313" key="2">
    <source>
        <dbReference type="EMBL" id="RKN40724.1"/>
    </source>
</evidence>
<dbReference type="RefSeq" id="WP_120680453.1">
    <property type="nucleotide sequence ID" value="NZ_RBAL01000009.1"/>
</dbReference>
<keyword evidence="3" id="KW-1185">Reference proteome</keyword>
<name>A0A3A9YYF4_9ACTN</name>
<evidence type="ECO:0000256" key="1">
    <source>
        <dbReference type="SAM" id="MobiDB-lite"/>
    </source>
</evidence>
<dbReference type="Proteomes" id="UP000272474">
    <property type="component" value="Unassembled WGS sequence"/>
</dbReference>
<proteinExistence type="predicted"/>
<sequence length="63" mass="6736">MLYAPPESRPAPAAEAERAPEAVLGRAQAREAARAAREVLVRQVSAALQRALDRRDDAAGPED</sequence>
<accession>A0A3A9YYF4</accession>
<protein>
    <submittedName>
        <fullName evidence="2">Uncharacterized protein</fullName>
    </submittedName>
</protein>
<dbReference type="EMBL" id="RBAL01000009">
    <property type="protein sequence ID" value="RKN40724.1"/>
    <property type="molecule type" value="Genomic_DNA"/>
</dbReference>